<proteinExistence type="predicted"/>
<dbReference type="OrthoDB" id="6014523at2"/>
<reference evidence="2 3" key="1">
    <citation type="submission" date="2016-11" db="EMBL/GenBank/DDBJ databases">
        <authorList>
            <person name="Jaros S."/>
            <person name="Januszkiewicz K."/>
            <person name="Wedrychowicz H."/>
        </authorList>
    </citation>
    <scope>NUCLEOTIDE SEQUENCE [LARGE SCALE GENOMIC DNA]</scope>
    <source>
        <strain evidence="2 3">DSM 24787</strain>
    </source>
</reference>
<dbReference type="Pfam" id="PF11958">
    <property type="entry name" value="DUF3472"/>
    <property type="match status" value="1"/>
</dbReference>
<dbReference type="InterPro" id="IPR021862">
    <property type="entry name" value="DUF3472"/>
</dbReference>
<name>A0A1N6D6E1_9BACT</name>
<gene>
    <name evidence="2" type="ORF">SAMN04488055_0341</name>
</gene>
<dbReference type="RefSeq" id="WP_074237445.1">
    <property type="nucleotide sequence ID" value="NZ_FSRA01000001.1"/>
</dbReference>
<feature type="domain" description="DUF5077" evidence="1">
    <location>
        <begin position="49"/>
        <end position="171"/>
    </location>
</feature>
<dbReference type="PROSITE" id="PS51257">
    <property type="entry name" value="PROKAR_LIPOPROTEIN"/>
    <property type="match status" value="1"/>
</dbReference>
<evidence type="ECO:0000313" key="3">
    <source>
        <dbReference type="Proteomes" id="UP000185003"/>
    </source>
</evidence>
<accession>A0A1N6D6E1</accession>
<protein>
    <recommendedName>
        <fullName evidence="1">DUF5077 domain-containing protein</fullName>
    </recommendedName>
</protein>
<dbReference type="InterPro" id="IPR031712">
    <property type="entry name" value="DUF5077"/>
</dbReference>
<keyword evidence="3" id="KW-1185">Reference proteome</keyword>
<organism evidence="2 3">
    <name type="scientific">Chitinophaga niabensis</name>
    <dbReference type="NCBI Taxonomy" id="536979"/>
    <lineage>
        <taxon>Bacteria</taxon>
        <taxon>Pseudomonadati</taxon>
        <taxon>Bacteroidota</taxon>
        <taxon>Chitinophagia</taxon>
        <taxon>Chitinophagales</taxon>
        <taxon>Chitinophagaceae</taxon>
        <taxon>Chitinophaga</taxon>
    </lineage>
</organism>
<dbReference type="Pfam" id="PF16871">
    <property type="entry name" value="DUF5077"/>
    <property type="match status" value="1"/>
</dbReference>
<evidence type="ECO:0000259" key="1">
    <source>
        <dbReference type="Pfam" id="PF16871"/>
    </source>
</evidence>
<dbReference type="STRING" id="536979.SAMN04488055_0341"/>
<dbReference type="EMBL" id="FSRA01000001">
    <property type="protein sequence ID" value="SIN66303.1"/>
    <property type="molecule type" value="Genomic_DNA"/>
</dbReference>
<dbReference type="AlphaFoldDB" id="A0A1N6D6E1"/>
<dbReference type="Proteomes" id="UP000185003">
    <property type="component" value="Unassembled WGS sequence"/>
</dbReference>
<sequence length="440" mass="47223">MKISTLLSSCTILLCTLFFSCSKGKESTIPVERLDNGLSVLPPASSYSVPLAGNGYVTTLASGGSEVITGNGLGNWTNAASITSAWFRLSLTGTLNISIRAKVPSGTSSIRVTVNGTPFTKSITGNAYATHSIGSVTVGAAGYVRVDLQGISKTGSYFGDVSDIIISGAATANNVTYASDAANYYWSRRGPSVHMGYTIPAGNTAEWFYNEMTIPSGEDKIGSYFMSNGFSQGYFGIQVNSATERRVLFSVWDPPAGQGQTTLVTKGPNVVDNAFGGEGTGGQSYLIFNWQAGTTYKFLTRIRPDGTGASLFSSWIYTPETSSWRFIATWKRPNLVTYYTGAHSFLENFADTRGYLGRKVRYNNQWIYNTSGSWVELTQGRFTTDATGTNDQRRDYAGGLDAGSFYLQNGGFFATNTAYGTTFTRTATGTAPTVNLTTLP</sequence>
<evidence type="ECO:0000313" key="2">
    <source>
        <dbReference type="EMBL" id="SIN66303.1"/>
    </source>
</evidence>